<evidence type="ECO:0000313" key="3">
    <source>
        <dbReference type="Proteomes" id="UP001060150"/>
    </source>
</evidence>
<dbReference type="InterPro" id="IPR005153">
    <property type="entry name" value="MbtH-like_dom"/>
</dbReference>
<dbReference type="Gene3D" id="3.90.820.10">
    <property type="entry name" value="Structural Genomics, Unknown Function 30-nov-00 1gh9 Mol_id"/>
    <property type="match status" value="1"/>
</dbReference>
<dbReference type="PANTHER" id="PTHR38444">
    <property type="entry name" value="ENTEROBACTIN BIOSYNTHESIS PROTEIN YBDZ"/>
    <property type="match status" value="1"/>
</dbReference>
<sequence length="56" mass="6428">MTNPFDSEDRMYAVLRNDRAEHSLWPVGIEVPDGWTVVHEEDSRASCLTWIEAHAS</sequence>
<accession>A0ABY5NBG5</accession>
<dbReference type="SUPFAM" id="SSF160582">
    <property type="entry name" value="MbtH-like"/>
    <property type="match status" value="1"/>
</dbReference>
<dbReference type="RefSeq" id="WP_079047312.1">
    <property type="nucleotide sequence ID" value="NZ_CP102332.1"/>
</dbReference>
<reference evidence="2" key="1">
    <citation type="submission" date="2022-08" db="EMBL/GenBank/DDBJ databases">
        <title>Streptomyces changanensis sp. nov., an actinomycete isolated from soil.</title>
        <authorList>
            <person name="Wu H."/>
            <person name="Han L."/>
        </authorList>
    </citation>
    <scope>NUCLEOTIDE SEQUENCE</scope>
    <source>
        <strain evidence="2">HL-66</strain>
    </source>
</reference>
<dbReference type="Pfam" id="PF03621">
    <property type="entry name" value="MbtH"/>
    <property type="match status" value="1"/>
</dbReference>
<dbReference type="Proteomes" id="UP001060150">
    <property type="component" value="Chromosome"/>
</dbReference>
<protein>
    <submittedName>
        <fullName evidence="2">MbtH family protein</fullName>
    </submittedName>
</protein>
<dbReference type="PANTHER" id="PTHR38444:SF1">
    <property type="entry name" value="ENTEROBACTIN BIOSYNTHESIS PROTEIN YBDZ"/>
    <property type="match status" value="1"/>
</dbReference>
<keyword evidence="3" id="KW-1185">Reference proteome</keyword>
<feature type="domain" description="MbtH-like" evidence="1">
    <location>
        <begin position="3"/>
        <end position="53"/>
    </location>
</feature>
<organism evidence="2 3">
    <name type="scientific">Streptomyces changanensis</name>
    <dbReference type="NCBI Taxonomy" id="2964669"/>
    <lineage>
        <taxon>Bacteria</taxon>
        <taxon>Bacillati</taxon>
        <taxon>Actinomycetota</taxon>
        <taxon>Actinomycetes</taxon>
        <taxon>Kitasatosporales</taxon>
        <taxon>Streptomycetaceae</taxon>
        <taxon>Streptomyces</taxon>
    </lineage>
</organism>
<dbReference type="InterPro" id="IPR037407">
    <property type="entry name" value="MLP_fam"/>
</dbReference>
<dbReference type="EMBL" id="CP102332">
    <property type="protein sequence ID" value="UUS33353.1"/>
    <property type="molecule type" value="Genomic_DNA"/>
</dbReference>
<gene>
    <name evidence="2" type="ORF">NRO40_22775</name>
</gene>
<name>A0ABY5NBG5_9ACTN</name>
<evidence type="ECO:0000313" key="2">
    <source>
        <dbReference type="EMBL" id="UUS33353.1"/>
    </source>
</evidence>
<proteinExistence type="predicted"/>
<evidence type="ECO:0000259" key="1">
    <source>
        <dbReference type="SMART" id="SM00923"/>
    </source>
</evidence>
<dbReference type="SMART" id="SM00923">
    <property type="entry name" value="MbtH"/>
    <property type="match status" value="1"/>
</dbReference>
<dbReference type="InterPro" id="IPR038020">
    <property type="entry name" value="MbtH-like_sf"/>
</dbReference>